<name>A0A1Y4SU55_9FIRM</name>
<evidence type="ECO:0000256" key="4">
    <source>
        <dbReference type="ARBA" id="ARBA00022679"/>
    </source>
</evidence>
<dbReference type="RefSeq" id="WP_087358901.1">
    <property type="nucleotide sequence ID" value="NZ_NFLJ01000030.1"/>
</dbReference>
<dbReference type="Gene3D" id="1.10.230.10">
    <property type="entry name" value="Cytochrome P450-Terp, domain 2"/>
    <property type="match status" value="1"/>
</dbReference>
<dbReference type="SUPFAM" id="SSF48256">
    <property type="entry name" value="Citrate synthase"/>
    <property type="match status" value="1"/>
</dbReference>
<dbReference type="InterPro" id="IPR002020">
    <property type="entry name" value="Citrate_synthase"/>
</dbReference>
<dbReference type="PRINTS" id="PR00143">
    <property type="entry name" value="CITRTSNTHASE"/>
</dbReference>
<dbReference type="InterPro" id="IPR036969">
    <property type="entry name" value="Citrate_synthase_sf"/>
</dbReference>
<dbReference type="EC" id="2.3.3.16" evidence="3"/>
<dbReference type="PANTHER" id="PTHR11739">
    <property type="entry name" value="CITRATE SYNTHASE"/>
    <property type="match status" value="1"/>
</dbReference>
<reference evidence="5 6" key="1">
    <citation type="journal article" date="2018" name="BMC Genomics">
        <title>Whole genome sequencing and function prediction of 133 gut anaerobes isolated from chicken caecum in pure cultures.</title>
        <authorList>
            <person name="Medvecky M."/>
            <person name="Cejkova D."/>
            <person name="Polansky O."/>
            <person name="Karasova D."/>
            <person name="Kubasova T."/>
            <person name="Cizek A."/>
            <person name="Rychlik I."/>
        </authorList>
    </citation>
    <scope>NUCLEOTIDE SEQUENCE [LARGE SCALE GENOMIC DNA]</scope>
    <source>
        <strain evidence="5 6">An13</strain>
    </source>
</reference>
<dbReference type="UniPathway" id="UPA00223"/>
<dbReference type="InterPro" id="IPR016142">
    <property type="entry name" value="Citrate_synth-like_lrg_a-sub"/>
</dbReference>
<dbReference type="PANTHER" id="PTHR11739:SF4">
    <property type="entry name" value="CITRATE SYNTHASE, PEROXISOMAL"/>
    <property type="match status" value="1"/>
</dbReference>
<sequence>MNDQIQDFFQKSLIENQIDNALYQTYSVKKGLRNEDGTGVLVGLTKISDVVGYKKIDGQKKDDYGRLYYRGINVEDMIRYPKENKRYLFEEVCFLILFGYLPTSEEFERFKKILSEQYALPPHYLEANILGFPAKNLMNKLQQEVLMLYGYDGDPDNTGILETLNKGINLLAKIPSIVCYTYQTKVHYFDEKSLVIHHVQKDLSIAEMILSLLRPDGQFTHKEAEILDIALALHADHGGGNNSTFTNVVISSTGTDIYSAVAGAIGSLKGPRHGGANLAVKRQMEKVIGEISIEALDEDIERIINRILDKDFNDGSGLIYGIGHAVYTLSDPRSEILSEKCQELAIEKGRYQEYKFYKRFGEIAVAKIYERKGIHVCTNVDFYSGLVYSMLNIPEDLYTLLFVVARTVGWIAHNIENKLYSNRIIRPATKYVGELKEYQPIEKRES</sequence>
<evidence type="ECO:0000313" key="6">
    <source>
        <dbReference type="Proteomes" id="UP000195305"/>
    </source>
</evidence>
<evidence type="ECO:0000313" key="5">
    <source>
        <dbReference type="EMBL" id="OUQ33444.1"/>
    </source>
</evidence>
<dbReference type="GO" id="GO:0006099">
    <property type="term" value="P:tricarboxylic acid cycle"/>
    <property type="evidence" value="ECO:0007669"/>
    <property type="project" value="UniProtKB-UniPathway"/>
</dbReference>
<gene>
    <name evidence="5" type="ORF">B5E75_10195</name>
</gene>
<comment type="pathway">
    <text evidence="1">Carbohydrate metabolism; tricarboxylic acid cycle.</text>
</comment>
<dbReference type="OrthoDB" id="9800864at2"/>
<dbReference type="GO" id="GO:0036440">
    <property type="term" value="F:citrate synthase activity"/>
    <property type="evidence" value="ECO:0007669"/>
    <property type="project" value="UniProtKB-EC"/>
</dbReference>
<protein>
    <recommendedName>
        <fullName evidence="3">citrate synthase (unknown stereospecificity)</fullName>
        <ecNumber evidence="3">2.3.3.16</ecNumber>
    </recommendedName>
</protein>
<evidence type="ECO:0000256" key="1">
    <source>
        <dbReference type="ARBA" id="ARBA00005163"/>
    </source>
</evidence>
<dbReference type="NCBIfam" id="NF010635">
    <property type="entry name" value="PRK14032.1"/>
    <property type="match status" value="1"/>
</dbReference>
<dbReference type="Pfam" id="PF00285">
    <property type="entry name" value="Citrate_synt"/>
    <property type="match status" value="1"/>
</dbReference>
<evidence type="ECO:0000256" key="3">
    <source>
        <dbReference type="ARBA" id="ARBA00012972"/>
    </source>
</evidence>
<comment type="caution">
    <text evidence="5">The sequence shown here is derived from an EMBL/GenBank/DDBJ whole genome shotgun (WGS) entry which is preliminary data.</text>
</comment>
<keyword evidence="6" id="KW-1185">Reference proteome</keyword>
<dbReference type="Gene3D" id="1.10.580.10">
    <property type="entry name" value="Citrate Synthase, domain 1"/>
    <property type="match status" value="1"/>
</dbReference>
<dbReference type="GO" id="GO:0005829">
    <property type="term" value="C:cytosol"/>
    <property type="evidence" value="ECO:0007669"/>
    <property type="project" value="TreeGrafter"/>
</dbReference>
<dbReference type="GO" id="GO:0005975">
    <property type="term" value="P:carbohydrate metabolic process"/>
    <property type="evidence" value="ECO:0007669"/>
    <property type="project" value="TreeGrafter"/>
</dbReference>
<dbReference type="AlphaFoldDB" id="A0A1Y4SU55"/>
<dbReference type="Proteomes" id="UP000195305">
    <property type="component" value="Unassembled WGS sequence"/>
</dbReference>
<organism evidence="5 6">
    <name type="scientific">Massilimicrobiota timonensis</name>
    <dbReference type="NCBI Taxonomy" id="1776392"/>
    <lineage>
        <taxon>Bacteria</taxon>
        <taxon>Bacillati</taxon>
        <taxon>Bacillota</taxon>
        <taxon>Erysipelotrichia</taxon>
        <taxon>Erysipelotrichales</taxon>
        <taxon>Erysipelotrichaceae</taxon>
        <taxon>Massilimicrobiota</taxon>
    </lineage>
</organism>
<evidence type="ECO:0000256" key="2">
    <source>
        <dbReference type="ARBA" id="ARBA00010566"/>
    </source>
</evidence>
<dbReference type="EMBL" id="NFLJ01000030">
    <property type="protein sequence ID" value="OUQ33444.1"/>
    <property type="molecule type" value="Genomic_DNA"/>
</dbReference>
<accession>A0A1Y4SU55</accession>
<dbReference type="InterPro" id="IPR016143">
    <property type="entry name" value="Citrate_synth-like_sm_a-sub"/>
</dbReference>
<keyword evidence="4" id="KW-0808">Transferase</keyword>
<comment type="similarity">
    <text evidence="2">Belongs to the citrate synthase family.</text>
</comment>
<proteinExistence type="inferred from homology"/>